<gene>
    <name evidence="2" type="ordered locus">Ppro_0769</name>
</gene>
<name>A1AM29_PELPD</name>
<keyword evidence="3" id="KW-1185">Reference proteome</keyword>
<dbReference type="EMBL" id="CP000482">
    <property type="protein sequence ID" value="ABK98399.1"/>
    <property type="molecule type" value="Genomic_DNA"/>
</dbReference>
<accession>A1AM29</accession>
<sequence length="358" mass="39813">MDTSQFRLMQIMLSSQEGGAETFFEKLCLALADAGIRQYVVMEPNPRREALLTAHPLVQVKLIRFRGLREIPGRIRIARHARQIKPSLMLIWMDRAVKRAPRGYCPVVARLGGYYGLDRYRGCDRLIGNTPDIVEYFLKSGIPAERAVCIPNFGDIAPGSASRDQSRRMIRASMGIPDHHHLLLALGRLHSAKAHDTLIRAIVPIPDVSVMIAGEGPLRAELEAMTGELGVAERVHLLGWRSDIADLFAAADISVFPSRFEPFGNVVVESWAQQVPLIAARSVGPAWLVDDGVDGLLFDIDHVAQLTECIQAMIAQPDLAQRLVEAGRDKLRRCFSQEAIVERYIELFDDVMEKACTG</sequence>
<evidence type="ECO:0000259" key="1">
    <source>
        <dbReference type="Pfam" id="PF00534"/>
    </source>
</evidence>
<dbReference type="Gene3D" id="3.40.50.2000">
    <property type="entry name" value="Glycogen Phosphorylase B"/>
    <property type="match status" value="2"/>
</dbReference>
<dbReference type="AlphaFoldDB" id="A1AM29"/>
<dbReference type="Proteomes" id="UP000006732">
    <property type="component" value="Chromosome"/>
</dbReference>
<dbReference type="eggNOG" id="COG0438">
    <property type="taxonomic scope" value="Bacteria"/>
</dbReference>
<dbReference type="Pfam" id="PF00534">
    <property type="entry name" value="Glycos_transf_1"/>
    <property type="match status" value="1"/>
</dbReference>
<dbReference type="GO" id="GO:0016757">
    <property type="term" value="F:glycosyltransferase activity"/>
    <property type="evidence" value="ECO:0007669"/>
    <property type="project" value="InterPro"/>
</dbReference>
<dbReference type="HOGENOM" id="CLU_009583_0_3_7"/>
<dbReference type="RefSeq" id="WP_011734711.1">
    <property type="nucleotide sequence ID" value="NC_008609.1"/>
</dbReference>
<dbReference type="CAZy" id="GT4">
    <property type="family name" value="Glycosyltransferase Family 4"/>
</dbReference>
<evidence type="ECO:0000313" key="3">
    <source>
        <dbReference type="Proteomes" id="UP000006732"/>
    </source>
</evidence>
<protein>
    <submittedName>
        <fullName evidence="2">Glycosyl transferase, group 1</fullName>
    </submittedName>
</protein>
<dbReference type="STRING" id="338966.Ppro_0769"/>
<proteinExistence type="predicted"/>
<dbReference type="KEGG" id="ppd:Ppro_0769"/>
<dbReference type="InterPro" id="IPR001296">
    <property type="entry name" value="Glyco_trans_1"/>
</dbReference>
<dbReference type="PANTHER" id="PTHR12526:SF630">
    <property type="entry name" value="GLYCOSYLTRANSFERASE"/>
    <property type="match status" value="1"/>
</dbReference>
<dbReference type="CDD" id="cd03811">
    <property type="entry name" value="GT4_GT28_WabH-like"/>
    <property type="match status" value="1"/>
</dbReference>
<reference evidence="2 3" key="1">
    <citation type="submission" date="2006-10" db="EMBL/GenBank/DDBJ databases">
        <title>Complete sequence of chromosome of Pelobacter propionicus DSM 2379.</title>
        <authorList>
            <consortium name="US DOE Joint Genome Institute"/>
            <person name="Copeland A."/>
            <person name="Lucas S."/>
            <person name="Lapidus A."/>
            <person name="Barry K."/>
            <person name="Detter J.C."/>
            <person name="Glavina del Rio T."/>
            <person name="Hammon N."/>
            <person name="Israni S."/>
            <person name="Dalin E."/>
            <person name="Tice H."/>
            <person name="Pitluck S."/>
            <person name="Saunders E."/>
            <person name="Brettin T."/>
            <person name="Bruce D."/>
            <person name="Han C."/>
            <person name="Tapia R."/>
            <person name="Schmutz J."/>
            <person name="Larimer F."/>
            <person name="Land M."/>
            <person name="Hauser L."/>
            <person name="Kyrpides N."/>
            <person name="Kim E."/>
            <person name="Lovley D."/>
            <person name="Richardson P."/>
        </authorList>
    </citation>
    <scope>NUCLEOTIDE SEQUENCE [LARGE SCALE GENOMIC DNA]</scope>
    <source>
        <strain evidence="3">DSM 2379 / NBRC 103807 / OttBd1</strain>
    </source>
</reference>
<keyword evidence="2" id="KW-0808">Transferase</keyword>
<evidence type="ECO:0000313" key="2">
    <source>
        <dbReference type="EMBL" id="ABK98399.1"/>
    </source>
</evidence>
<feature type="domain" description="Glycosyl transferase family 1" evidence="1">
    <location>
        <begin position="168"/>
        <end position="329"/>
    </location>
</feature>
<organism evidence="2 3">
    <name type="scientific">Pelobacter propionicus (strain DSM 2379 / NBRC 103807 / OttBd1)</name>
    <dbReference type="NCBI Taxonomy" id="338966"/>
    <lineage>
        <taxon>Bacteria</taxon>
        <taxon>Pseudomonadati</taxon>
        <taxon>Thermodesulfobacteriota</taxon>
        <taxon>Desulfuromonadia</taxon>
        <taxon>Desulfuromonadales</taxon>
        <taxon>Desulfuromonadaceae</taxon>
        <taxon>Pelobacter</taxon>
    </lineage>
</organism>
<dbReference type="PANTHER" id="PTHR12526">
    <property type="entry name" value="GLYCOSYLTRANSFERASE"/>
    <property type="match status" value="1"/>
</dbReference>
<dbReference type="SUPFAM" id="SSF53756">
    <property type="entry name" value="UDP-Glycosyltransferase/glycogen phosphorylase"/>
    <property type="match status" value="1"/>
</dbReference>